<accession>A0A1M6BHZ0</accession>
<name>A0A1M6BHZ0_9FLAO</name>
<dbReference type="EMBL" id="FQYI01000002">
    <property type="protein sequence ID" value="SHI48329.1"/>
    <property type="molecule type" value="Genomic_DNA"/>
</dbReference>
<keyword evidence="2" id="KW-1185">Reference proteome</keyword>
<gene>
    <name evidence="1" type="ORF">SAMN05443429_10211</name>
</gene>
<organism evidence="1 2">
    <name type="scientific">Cruoricaptor ignavus</name>
    <dbReference type="NCBI Taxonomy" id="1118202"/>
    <lineage>
        <taxon>Bacteria</taxon>
        <taxon>Pseudomonadati</taxon>
        <taxon>Bacteroidota</taxon>
        <taxon>Flavobacteriia</taxon>
        <taxon>Flavobacteriales</taxon>
        <taxon>Weeksellaceae</taxon>
        <taxon>Cruoricaptor</taxon>
    </lineage>
</organism>
<proteinExistence type="predicted"/>
<dbReference type="Proteomes" id="UP000184335">
    <property type="component" value="Unassembled WGS sequence"/>
</dbReference>
<evidence type="ECO:0000313" key="2">
    <source>
        <dbReference type="Proteomes" id="UP000184335"/>
    </source>
</evidence>
<sequence>MGGDFGKNTKCVTFIPQSGWQRKLPNFAYFFLFFVGNEFFLEGKSALEKLVAEKEEVEKGSGMKVRGNEATKYCCKR</sequence>
<dbReference type="RefSeq" id="WP_073178035.1">
    <property type="nucleotide sequence ID" value="NZ_FQYI01000002.1"/>
</dbReference>
<dbReference type="STRING" id="1118202.SAMN05443429_10211"/>
<protein>
    <submittedName>
        <fullName evidence="1">Uncharacterized protein</fullName>
    </submittedName>
</protein>
<reference evidence="1 2" key="1">
    <citation type="submission" date="2016-11" db="EMBL/GenBank/DDBJ databases">
        <authorList>
            <person name="Jaros S."/>
            <person name="Januszkiewicz K."/>
            <person name="Wedrychowicz H."/>
        </authorList>
    </citation>
    <scope>NUCLEOTIDE SEQUENCE [LARGE SCALE GENOMIC DNA]</scope>
    <source>
        <strain evidence="1 2">DSM 25479</strain>
    </source>
</reference>
<evidence type="ECO:0000313" key="1">
    <source>
        <dbReference type="EMBL" id="SHI48329.1"/>
    </source>
</evidence>
<dbReference type="AlphaFoldDB" id="A0A1M6BHZ0"/>